<name>A0A498JXV6_MALDO</name>
<dbReference type="PANTHER" id="PTHR31373">
    <property type="entry name" value="OS06G0652100 PROTEIN"/>
    <property type="match status" value="1"/>
</dbReference>
<accession>A0A498JXV6</accession>
<dbReference type="EMBL" id="RDQH01000331">
    <property type="protein sequence ID" value="RXI00046.1"/>
    <property type="molecule type" value="Genomic_DNA"/>
</dbReference>
<organism evidence="2 3">
    <name type="scientific">Malus domestica</name>
    <name type="common">Apple</name>
    <name type="synonym">Pyrus malus</name>
    <dbReference type="NCBI Taxonomy" id="3750"/>
    <lineage>
        <taxon>Eukaryota</taxon>
        <taxon>Viridiplantae</taxon>
        <taxon>Streptophyta</taxon>
        <taxon>Embryophyta</taxon>
        <taxon>Tracheophyta</taxon>
        <taxon>Spermatophyta</taxon>
        <taxon>Magnoliopsida</taxon>
        <taxon>eudicotyledons</taxon>
        <taxon>Gunneridae</taxon>
        <taxon>Pentapetalae</taxon>
        <taxon>rosids</taxon>
        <taxon>fabids</taxon>
        <taxon>Rosales</taxon>
        <taxon>Rosaceae</taxon>
        <taxon>Amygdaloideae</taxon>
        <taxon>Maleae</taxon>
        <taxon>Malus</taxon>
    </lineage>
</organism>
<dbReference type="Proteomes" id="UP000290289">
    <property type="component" value="Chromosome 5"/>
</dbReference>
<dbReference type="InterPro" id="IPR056690">
    <property type="entry name" value="DUF7788"/>
</dbReference>
<dbReference type="Pfam" id="PF25043">
    <property type="entry name" value="DUF7788"/>
    <property type="match status" value="1"/>
</dbReference>
<evidence type="ECO:0000313" key="2">
    <source>
        <dbReference type="EMBL" id="RXI00046.1"/>
    </source>
</evidence>
<feature type="domain" description="DUF7788" evidence="1">
    <location>
        <begin position="23"/>
        <end position="83"/>
    </location>
</feature>
<dbReference type="InterPro" id="IPR011205">
    <property type="entry name" value="UCP015417_vWA"/>
</dbReference>
<evidence type="ECO:0000259" key="1">
    <source>
        <dbReference type="Pfam" id="PF25043"/>
    </source>
</evidence>
<dbReference type="AlphaFoldDB" id="A0A498JXV6"/>
<gene>
    <name evidence="2" type="ORF">DVH24_030536</name>
</gene>
<comment type="caution">
    <text evidence="2">The sequence shown here is derived from an EMBL/GenBank/DDBJ whole genome shotgun (WGS) entry which is preliminary data.</text>
</comment>
<protein>
    <recommendedName>
        <fullName evidence="1">DUF7788 domain-containing protein</fullName>
    </recommendedName>
</protein>
<evidence type="ECO:0000313" key="3">
    <source>
        <dbReference type="Proteomes" id="UP000290289"/>
    </source>
</evidence>
<sequence length="92" mass="10527">MWMIPISGTWLNITERQWWRTSSTKLRMIQGGDDLNSQCTFLRGMDCHGKSCCLMAVFDLIIQEAVNANLKPEHMIKKVLVFTSHSSSLLIL</sequence>
<dbReference type="PANTHER" id="PTHR31373:SF17">
    <property type="entry name" value="OS06G0652100 PROTEIN"/>
    <property type="match status" value="1"/>
</dbReference>
<proteinExistence type="predicted"/>
<keyword evidence="3" id="KW-1185">Reference proteome</keyword>
<reference evidence="2 3" key="1">
    <citation type="submission" date="2018-10" db="EMBL/GenBank/DDBJ databases">
        <title>A high-quality apple genome assembly.</title>
        <authorList>
            <person name="Hu J."/>
        </authorList>
    </citation>
    <scope>NUCLEOTIDE SEQUENCE [LARGE SCALE GENOMIC DNA]</scope>
    <source>
        <strain evidence="3">cv. HFTH1</strain>
        <tissue evidence="2">Young leaf</tissue>
    </source>
</reference>